<protein>
    <submittedName>
        <fullName evidence="7">Helix-turn-helix domain-containing protein</fullName>
    </submittedName>
</protein>
<dbReference type="InterPro" id="IPR009057">
    <property type="entry name" value="Homeodomain-like_sf"/>
</dbReference>
<proteinExistence type="predicted"/>
<evidence type="ECO:0000259" key="6">
    <source>
        <dbReference type="PROSITE" id="PS50977"/>
    </source>
</evidence>
<feature type="domain" description="HTH tetR-type" evidence="6">
    <location>
        <begin position="28"/>
        <end position="87"/>
    </location>
</feature>
<dbReference type="Pfam" id="PF21597">
    <property type="entry name" value="TetR_C_43"/>
    <property type="match status" value="1"/>
</dbReference>
<evidence type="ECO:0000313" key="8">
    <source>
        <dbReference type="Proteomes" id="UP001432401"/>
    </source>
</evidence>
<keyword evidence="2 4" id="KW-0238">DNA-binding</keyword>
<dbReference type="Proteomes" id="UP001432401">
    <property type="component" value="Unassembled WGS sequence"/>
</dbReference>
<sequence length="199" mass="21777">MGISRIGAPAPATEPDRPALAPMRRDAEDNRRRILRAAHECFRERGLDLPMAVVARRSGVGTATLYRRFPTKDALVMELFADSAAQYEKVFDAALAHADPWGGMEYALRRCCILQVEGRVCSPEFTARFPSHAERHAREGREKLAAVLDRARGAGAVRAGITTDDVEMLFEAVGGLAASAEPHRRAQRLVSHLLASFAA</sequence>
<evidence type="ECO:0000256" key="2">
    <source>
        <dbReference type="ARBA" id="ARBA00023125"/>
    </source>
</evidence>
<keyword evidence="1" id="KW-0805">Transcription regulation</keyword>
<reference evidence="7 8" key="1">
    <citation type="submission" date="2024-06" db="EMBL/GenBank/DDBJ databases">
        <authorList>
            <person name="Bataeva Y.V."/>
            <person name="Grigorian L.N."/>
            <person name="Solomentsev V.I."/>
        </authorList>
    </citation>
    <scope>NUCLEOTIDE SEQUENCE [LARGE SCALE GENOMIC DNA]</scope>
    <source>
        <strain evidence="8">SCPM-O-B-12605 (RCAM04882)</strain>
    </source>
</reference>
<keyword evidence="3" id="KW-0804">Transcription</keyword>
<evidence type="ECO:0000256" key="3">
    <source>
        <dbReference type="ARBA" id="ARBA00023163"/>
    </source>
</evidence>
<dbReference type="InterPro" id="IPR036271">
    <property type="entry name" value="Tet_transcr_reg_TetR-rel_C_sf"/>
</dbReference>
<comment type="caution">
    <text evidence="7">The sequence shown here is derived from an EMBL/GenBank/DDBJ whole genome shotgun (WGS) entry which is preliminary data.</text>
</comment>
<dbReference type="Pfam" id="PF00440">
    <property type="entry name" value="TetR_N"/>
    <property type="match status" value="1"/>
</dbReference>
<evidence type="ECO:0000256" key="1">
    <source>
        <dbReference type="ARBA" id="ARBA00023015"/>
    </source>
</evidence>
<feature type="region of interest" description="Disordered" evidence="5">
    <location>
        <begin position="1"/>
        <end position="26"/>
    </location>
</feature>
<keyword evidence="8" id="KW-1185">Reference proteome</keyword>
<dbReference type="SUPFAM" id="SSF48498">
    <property type="entry name" value="Tetracyclin repressor-like, C-terminal domain"/>
    <property type="match status" value="1"/>
</dbReference>
<dbReference type="PANTHER" id="PTHR30055">
    <property type="entry name" value="HTH-TYPE TRANSCRIPTIONAL REGULATOR RUTR"/>
    <property type="match status" value="1"/>
</dbReference>
<gene>
    <name evidence="7" type="ORF">ABUK86_18445</name>
</gene>
<dbReference type="SUPFAM" id="SSF46689">
    <property type="entry name" value="Homeodomain-like"/>
    <property type="match status" value="1"/>
</dbReference>
<evidence type="ECO:0000256" key="5">
    <source>
        <dbReference type="SAM" id="MobiDB-lite"/>
    </source>
</evidence>
<dbReference type="PROSITE" id="PS50977">
    <property type="entry name" value="HTH_TETR_2"/>
    <property type="match status" value="1"/>
</dbReference>
<dbReference type="InterPro" id="IPR050109">
    <property type="entry name" value="HTH-type_TetR-like_transc_reg"/>
</dbReference>
<feature type="DNA-binding region" description="H-T-H motif" evidence="4">
    <location>
        <begin position="50"/>
        <end position="69"/>
    </location>
</feature>
<evidence type="ECO:0000256" key="4">
    <source>
        <dbReference type="PROSITE-ProRule" id="PRU00335"/>
    </source>
</evidence>
<dbReference type="RefSeq" id="WP_344178301.1">
    <property type="nucleotide sequence ID" value="NZ_JBEQNA010000011.1"/>
</dbReference>
<dbReference type="InterPro" id="IPR049445">
    <property type="entry name" value="TetR_SbtR-like_C"/>
</dbReference>
<dbReference type="Gene3D" id="1.10.357.10">
    <property type="entry name" value="Tetracycline Repressor, domain 2"/>
    <property type="match status" value="1"/>
</dbReference>
<dbReference type="EMBL" id="JBEQNB010000009">
    <property type="protein sequence ID" value="MES0835762.1"/>
    <property type="molecule type" value="Genomic_DNA"/>
</dbReference>
<name>A0ABV1ZXA6_9ACTN</name>
<organism evidence="7 8">
    <name type="scientific">Nocardiopsis tropica</name>
    <dbReference type="NCBI Taxonomy" id="109330"/>
    <lineage>
        <taxon>Bacteria</taxon>
        <taxon>Bacillati</taxon>
        <taxon>Actinomycetota</taxon>
        <taxon>Actinomycetes</taxon>
        <taxon>Streptosporangiales</taxon>
        <taxon>Nocardiopsidaceae</taxon>
        <taxon>Nocardiopsis</taxon>
    </lineage>
</organism>
<evidence type="ECO:0000313" key="7">
    <source>
        <dbReference type="EMBL" id="MES0835762.1"/>
    </source>
</evidence>
<dbReference type="InterPro" id="IPR001647">
    <property type="entry name" value="HTH_TetR"/>
</dbReference>
<accession>A0ABV1ZXA6</accession>
<dbReference type="PANTHER" id="PTHR30055:SF234">
    <property type="entry name" value="HTH-TYPE TRANSCRIPTIONAL REGULATOR BETI"/>
    <property type="match status" value="1"/>
</dbReference>
<dbReference type="PRINTS" id="PR00455">
    <property type="entry name" value="HTHTETR"/>
</dbReference>